<accession>A0A401GHX9</accession>
<dbReference type="OrthoDB" id="3176171at2759"/>
<organism evidence="2 3">
    <name type="scientific">Sparassis crispa</name>
    <dbReference type="NCBI Taxonomy" id="139825"/>
    <lineage>
        <taxon>Eukaryota</taxon>
        <taxon>Fungi</taxon>
        <taxon>Dikarya</taxon>
        <taxon>Basidiomycota</taxon>
        <taxon>Agaricomycotina</taxon>
        <taxon>Agaricomycetes</taxon>
        <taxon>Polyporales</taxon>
        <taxon>Sparassidaceae</taxon>
        <taxon>Sparassis</taxon>
    </lineage>
</organism>
<dbReference type="Proteomes" id="UP000287166">
    <property type="component" value="Unassembled WGS sequence"/>
</dbReference>
<reference evidence="2 3" key="1">
    <citation type="journal article" date="2018" name="Sci. Rep.">
        <title>Genome sequence of the cauliflower mushroom Sparassis crispa (Hanabiratake) and its association with beneficial usage.</title>
        <authorList>
            <person name="Kiyama R."/>
            <person name="Furutani Y."/>
            <person name="Kawaguchi K."/>
            <person name="Nakanishi T."/>
        </authorList>
    </citation>
    <scope>NUCLEOTIDE SEQUENCE [LARGE SCALE GENOMIC DNA]</scope>
</reference>
<evidence type="ECO:0000256" key="1">
    <source>
        <dbReference type="SAM" id="MobiDB-lite"/>
    </source>
</evidence>
<comment type="caution">
    <text evidence="2">The sequence shown here is derived from an EMBL/GenBank/DDBJ whole genome shotgun (WGS) entry which is preliminary data.</text>
</comment>
<sequence>MYPGSAVSESISADTPIESPSTPVAFIARLRTPTVAVDPKLTAQLQQQTKQLEEQDVMITTLNEQLTHCESDLQAHMDRVAMPES</sequence>
<proteinExistence type="predicted"/>
<evidence type="ECO:0000313" key="3">
    <source>
        <dbReference type="Proteomes" id="UP000287166"/>
    </source>
</evidence>
<dbReference type="STRING" id="139825.A0A401GHX9"/>
<feature type="region of interest" description="Disordered" evidence="1">
    <location>
        <begin position="1"/>
        <end position="21"/>
    </location>
</feature>
<dbReference type="RefSeq" id="XP_027612634.1">
    <property type="nucleotide sequence ID" value="XM_027756833.1"/>
</dbReference>
<feature type="compositionally biased region" description="Polar residues" evidence="1">
    <location>
        <begin position="7"/>
        <end position="21"/>
    </location>
</feature>
<dbReference type="InParanoid" id="A0A401GHX9"/>
<protein>
    <submittedName>
        <fullName evidence="2">Uncharacterized protein</fullName>
    </submittedName>
</protein>
<dbReference type="GeneID" id="38778638"/>
<keyword evidence="3" id="KW-1185">Reference proteome</keyword>
<name>A0A401GHX9_9APHY</name>
<dbReference type="EMBL" id="BFAD01000004">
    <property type="protein sequence ID" value="GBE81721.1"/>
    <property type="molecule type" value="Genomic_DNA"/>
</dbReference>
<gene>
    <name evidence="2" type="ORF">SCP_0400920</name>
</gene>
<evidence type="ECO:0000313" key="2">
    <source>
        <dbReference type="EMBL" id="GBE81721.1"/>
    </source>
</evidence>
<dbReference type="AlphaFoldDB" id="A0A401GHX9"/>